<evidence type="ECO:0000313" key="2">
    <source>
        <dbReference type="EMBL" id="MDS1114474.1"/>
    </source>
</evidence>
<comment type="caution">
    <text evidence="2">The sequence shown here is derived from an EMBL/GenBank/DDBJ whole genome shotgun (WGS) entry which is preliminary data.</text>
</comment>
<proteinExistence type="predicted"/>
<dbReference type="CDD" id="cd00093">
    <property type="entry name" value="HTH_XRE"/>
    <property type="match status" value="1"/>
</dbReference>
<dbReference type="Pfam" id="PF01381">
    <property type="entry name" value="HTH_3"/>
    <property type="match status" value="1"/>
</dbReference>
<dbReference type="SMART" id="SM00530">
    <property type="entry name" value="HTH_XRE"/>
    <property type="match status" value="1"/>
</dbReference>
<dbReference type="EMBL" id="JAVLUS010000008">
    <property type="protein sequence ID" value="MDS1114474.1"/>
    <property type="molecule type" value="Genomic_DNA"/>
</dbReference>
<organism evidence="2 3">
    <name type="scientific">Gordonia westfalica</name>
    <dbReference type="NCBI Taxonomy" id="158898"/>
    <lineage>
        <taxon>Bacteria</taxon>
        <taxon>Bacillati</taxon>
        <taxon>Actinomycetota</taxon>
        <taxon>Actinomycetes</taxon>
        <taxon>Mycobacteriales</taxon>
        <taxon>Gordoniaceae</taxon>
        <taxon>Gordonia</taxon>
    </lineage>
</organism>
<dbReference type="RefSeq" id="WP_310950606.1">
    <property type="nucleotide sequence ID" value="NZ_JAVLUS010000008.1"/>
</dbReference>
<reference evidence="2 3" key="1">
    <citation type="submission" date="2023-08" db="EMBL/GenBank/DDBJ databases">
        <title>Bioegradation of LLDPE and BLDPE plastic by marine bacteria from coast plastic debris.</title>
        <authorList>
            <person name="Rong Z."/>
        </authorList>
    </citation>
    <scope>NUCLEOTIDE SEQUENCE [LARGE SCALE GENOMIC DNA]</scope>
    <source>
        <strain evidence="2 3">Z-2</strain>
    </source>
</reference>
<dbReference type="InterPro" id="IPR010982">
    <property type="entry name" value="Lambda_DNA-bd_dom_sf"/>
</dbReference>
<name>A0ABU2GSN8_9ACTN</name>
<sequence length="168" mass="18720">MQHRFAESLTRERAERNLSLRALSEALEEATGIKIDPSGLKRIESGEREPRLNEALAISQTLGVDLPLLALTDSMRVRTAASWVADSLSTLNEQVDELVGRLEYVDAVIDSITGEERRDAARSYFRVDKLRKIVDSLQKLTEPMGSVISAYRHPSSAVLERTLDAPET</sequence>
<gene>
    <name evidence="2" type="ORF">RD149_11930</name>
</gene>
<protein>
    <submittedName>
        <fullName evidence="2">Helix-turn-helix transcriptional regulator</fullName>
    </submittedName>
</protein>
<accession>A0ABU2GSN8</accession>
<dbReference type="SUPFAM" id="SSF47413">
    <property type="entry name" value="lambda repressor-like DNA-binding domains"/>
    <property type="match status" value="1"/>
</dbReference>
<keyword evidence="3" id="KW-1185">Reference proteome</keyword>
<feature type="domain" description="HTH cro/C1-type" evidence="1">
    <location>
        <begin position="9"/>
        <end position="69"/>
    </location>
</feature>
<dbReference type="InterPro" id="IPR001387">
    <property type="entry name" value="Cro/C1-type_HTH"/>
</dbReference>
<evidence type="ECO:0000313" key="3">
    <source>
        <dbReference type="Proteomes" id="UP001265083"/>
    </source>
</evidence>
<evidence type="ECO:0000259" key="1">
    <source>
        <dbReference type="PROSITE" id="PS50943"/>
    </source>
</evidence>
<dbReference type="Proteomes" id="UP001265083">
    <property type="component" value="Unassembled WGS sequence"/>
</dbReference>
<dbReference type="PROSITE" id="PS50943">
    <property type="entry name" value="HTH_CROC1"/>
    <property type="match status" value="1"/>
</dbReference>
<dbReference type="Gene3D" id="1.10.260.40">
    <property type="entry name" value="lambda repressor-like DNA-binding domains"/>
    <property type="match status" value="1"/>
</dbReference>